<evidence type="ECO:0000313" key="1">
    <source>
        <dbReference type="EMBL" id="TQS46509.1"/>
    </source>
</evidence>
<dbReference type="InParanoid" id="A0A545AYU7"/>
<organism evidence="1 2">
    <name type="scientific">Cryptosporangium phraense</name>
    <dbReference type="NCBI Taxonomy" id="2593070"/>
    <lineage>
        <taxon>Bacteria</taxon>
        <taxon>Bacillati</taxon>
        <taxon>Actinomycetota</taxon>
        <taxon>Actinomycetes</taxon>
        <taxon>Cryptosporangiales</taxon>
        <taxon>Cryptosporangiaceae</taxon>
        <taxon>Cryptosporangium</taxon>
    </lineage>
</organism>
<reference evidence="1 2" key="1">
    <citation type="submission" date="2019-07" db="EMBL/GenBank/DDBJ databases">
        <title>Cryptosporangium phraense sp. nov., isolated from plant litter.</title>
        <authorList>
            <person name="Suriyachadkun C."/>
        </authorList>
    </citation>
    <scope>NUCLEOTIDE SEQUENCE [LARGE SCALE GENOMIC DNA]</scope>
    <source>
        <strain evidence="1 2">A-T 5661</strain>
    </source>
</reference>
<comment type="caution">
    <text evidence="1">The sequence shown here is derived from an EMBL/GenBank/DDBJ whole genome shotgun (WGS) entry which is preliminary data.</text>
</comment>
<proteinExistence type="predicted"/>
<accession>A0A545AYU7</accession>
<dbReference type="AlphaFoldDB" id="A0A545AYU7"/>
<dbReference type="EMBL" id="VIRS01000002">
    <property type="protein sequence ID" value="TQS46509.1"/>
    <property type="molecule type" value="Genomic_DNA"/>
</dbReference>
<gene>
    <name evidence="1" type="ORF">FL583_03745</name>
</gene>
<name>A0A545AYU7_9ACTN</name>
<dbReference type="Proteomes" id="UP000317982">
    <property type="component" value="Unassembled WGS sequence"/>
</dbReference>
<sequence>MEPIEVAGYLLGQRTKQLTASYVRHDDRSGRQTGRIVWTDRGLWLVEQDDDYVMISGPEASEIRVGRGRWQRGPSIPLSLPDNPAAFLRPRHLPIWGRPQHDWRLAGPVTVERRTATLRLIHADDPDADGQLTADLDLCIVLELRLPGTRTTLTEVDYAISPEQQRLLARAEPTPQTEPLR</sequence>
<keyword evidence="2" id="KW-1185">Reference proteome</keyword>
<dbReference type="RefSeq" id="WP_142703028.1">
    <property type="nucleotide sequence ID" value="NZ_VIRS01000002.1"/>
</dbReference>
<protein>
    <submittedName>
        <fullName evidence="1">Uncharacterized protein</fullName>
    </submittedName>
</protein>
<evidence type="ECO:0000313" key="2">
    <source>
        <dbReference type="Proteomes" id="UP000317982"/>
    </source>
</evidence>